<dbReference type="OrthoDB" id="333057at2"/>
<name>A0A3D8J851_9HELI</name>
<keyword evidence="3" id="KW-1185">Reference proteome</keyword>
<keyword evidence="1" id="KW-0472">Membrane</keyword>
<dbReference type="AlphaFoldDB" id="A0A3D8J851"/>
<sequence length="130" mass="15224">MLEILLITLISFFLGGLWFSPKLFGNIWMRGIDREIIKNHQDSKNKLLFLLLINITISFIKTLCAWYIFKNANDLFQYGIFCFIFIFLISSVHIQNLYFAKRSLYAVGVEWSYQALDSVIIFALITLLAR</sequence>
<feature type="transmembrane region" description="Helical" evidence="1">
    <location>
        <begin position="47"/>
        <end position="69"/>
    </location>
</feature>
<keyword evidence="1" id="KW-1133">Transmembrane helix</keyword>
<feature type="transmembrane region" description="Helical" evidence="1">
    <location>
        <begin position="75"/>
        <end position="99"/>
    </location>
</feature>
<dbReference type="Proteomes" id="UP000256695">
    <property type="component" value="Unassembled WGS sequence"/>
</dbReference>
<feature type="transmembrane region" description="Helical" evidence="1">
    <location>
        <begin position="111"/>
        <end position="129"/>
    </location>
</feature>
<dbReference type="InterPro" id="IPR013879">
    <property type="entry name" value="DUF1761"/>
</dbReference>
<comment type="caution">
    <text evidence="2">The sequence shown here is derived from an EMBL/GenBank/DDBJ whole genome shotgun (WGS) entry which is preliminary data.</text>
</comment>
<reference evidence="2 3" key="1">
    <citation type="submission" date="2018-04" db="EMBL/GenBank/DDBJ databases">
        <title>Novel Campyloabacter and Helicobacter Species and Strains.</title>
        <authorList>
            <person name="Mannion A.J."/>
            <person name="Shen Z."/>
            <person name="Fox J.G."/>
        </authorList>
    </citation>
    <scope>NUCLEOTIDE SEQUENCE [LARGE SCALE GENOMIC DNA]</scope>
    <source>
        <strain evidence="2 3">MIT 04-9362</strain>
    </source>
</reference>
<evidence type="ECO:0000313" key="2">
    <source>
        <dbReference type="EMBL" id="RDU73602.1"/>
    </source>
</evidence>
<protein>
    <recommendedName>
        <fullName evidence="4">DUF1761 domain-containing protein</fullName>
    </recommendedName>
</protein>
<keyword evidence="1" id="KW-0812">Transmembrane</keyword>
<feature type="transmembrane region" description="Helical" evidence="1">
    <location>
        <begin position="6"/>
        <end position="27"/>
    </location>
</feature>
<organism evidence="2 3">
    <name type="scientific">Helicobacter anseris</name>
    <dbReference type="NCBI Taxonomy" id="375926"/>
    <lineage>
        <taxon>Bacteria</taxon>
        <taxon>Pseudomonadati</taxon>
        <taxon>Campylobacterota</taxon>
        <taxon>Epsilonproteobacteria</taxon>
        <taxon>Campylobacterales</taxon>
        <taxon>Helicobacteraceae</taxon>
        <taxon>Helicobacter</taxon>
    </lineage>
</organism>
<evidence type="ECO:0000313" key="3">
    <source>
        <dbReference type="Proteomes" id="UP000256695"/>
    </source>
</evidence>
<gene>
    <name evidence="2" type="ORF">CQA57_04690</name>
</gene>
<evidence type="ECO:0000256" key="1">
    <source>
        <dbReference type="SAM" id="Phobius"/>
    </source>
</evidence>
<evidence type="ECO:0008006" key="4">
    <source>
        <dbReference type="Google" id="ProtNLM"/>
    </source>
</evidence>
<dbReference type="RefSeq" id="WP_115579074.1">
    <property type="nucleotide sequence ID" value="NZ_NXLX01000009.1"/>
</dbReference>
<proteinExistence type="predicted"/>
<dbReference type="Pfam" id="PF08570">
    <property type="entry name" value="DUF1761"/>
    <property type="match status" value="1"/>
</dbReference>
<dbReference type="EMBL" id="NXLX01000009">
    <property type="protein sequence ID" value="RDU73602.1"/>
    <property type="molecule type" value="Genomic_DNA"/>
</dbReference>
<accession>A0A3D8J851</accession>